<dbReference type="GO" id="GO:0042910">
    <property type="term" value="F:xenobiotic transmembrane transporter activity"/>
    <property type="evidence" value="ECO:0007669"/>
    <property type="project" value="TreeGrafter"/>
</dbReference>
<dbReference type="PRINTS" id="PR00702">
    <property type="entry name" value="ACRIFLAVINRP"/>
</dbReference>
<dbReference type="GO" id="GO:0008324">
    <property type="term" value="F:monoatomic cation transmembrane transporter activity"/>
    <property type="evidence" value="ECO:0007669"/>
    <property type="project" value="InterPro"/>
</dbReference>
<dbReference type="PANTHER" id="PTHR32063:SF24">
    <property type="entry name" value="CATION EFFLUX SYSTEM (ACRB_ACRD_ACRF FAMILY)"/>
    <property type="match status" value="1"/>
</dbReference>
<evidence type="ECO:0000256" key="4">
    <source>
        <dbReference type="ARBA" id="ARBA00022475"/>
    </source>
</evidence>
<comment type="subcellular location">
    <subcellularLocation>
        <location evidence="1">Cell membrane</location>
        <topology evidence="1">Multi-pass membrane protein</topology>
    </subcellularLocation>
</comment>
<evidence type="ECO:0000313" key="10">
    <source>
        <dbReference type="Proteomes" id="UP000182409"/>
    </source>
</evidence>
<dbReference type="Gene3D" id="3.30.70.1320">
    <property type="entry name" value="Multidrug efflux transporter AcrB pore domain like"/>
    <property type="match status" value="1"/>
</dbReference>
<dbReference type="InterPro" id="IPR027463">
    <property type="entry name" value="AcrB_DN_DC_subdom"/>
</dbReference>
<keyword evidence="4" id="KW-1003">Cell membrane</keyword>
<feature type="transmembrane region" description="Helical" evidence="8">
    <location>
        <begin position="921"/>
        <end position="946"/>
    </location>
</feature>
<proteinExistence type="inferred from homology"/>
<evidence type="ECO:0000313" key="9">
    <source>
        <dbReference type="EMBL" id="SEC53569.1"/>
    </source>
</evidence>
<feature type="transmembrane region" description="Helical" evidence="8">
    <location>
        <begin position="461"/>
        <end position="488"/>
    </location>
</feature>
<evidence type="ECO:0000256" key="5">
    <source>
        <dbReference type="ARBA" id="ARBA00022692"/>
    </source>
</evidence>
<feature type="transmembrane region" description="Helical" evidence="8">
    <location>
        <begin position="998"/>
        <end position="1021"/>
    </location>
</feature>
<feature type="transmembrane region" description="Helical" evidence="8">
    <location>
        <begin position="530"/>
        <end position="549"/>
    </location>
</feature>
<dbReference type="InterPro" id="IPR004763">
    <property type="entry name" value="CusA-like"/>
</dbReference>
<evidence type="ECO:0000256" key="7">
    <source>
        <dbReference type="ARBA" id="ARBA00023136"/>
    </source>
</evidence>
<protein>
    <submittedName>
        <fullName evidence="9">Cobalt-zinc-cadmium resistance protein CzcA</fullName>
    </submittedName>
</protein>
<evidence type="ECO:0000256" key="1">
    <source>
        <dbReference type="ARBA" id="ARBA00004651"/>
    </source>
</evidence>
<comment type="similarity">
    <text evidence="2">Belongs to the resistance-nodulation-cell division (RND) (TC 2.A.6) family.</text>
</comment>
<dbReference type="Gene3D" id="3.30.2090.10">
    <property type="entry name" value="Multidrug efflux transporter AcrB TolC docking domain, DN and DC subdomains"/>
    <property type="match status" value="2"/>
</dbReference>
<keyword evidence="3" id="KW-0813">Transport</keyword>
<dbReference type="OrthoDB" id="9757876at2"/>
<dbReference type="PANTHER" id="PTHR32063">
    <property type="match status" value="1"/>
</dbReference>
<dbReference type="SUPFAM" id="SSF82693">
    <property type="entry name" value="Multidrug efflux transporter AcrB pore domain, PN1, PN2, PC1 and PC2 subdomains"/>
    <property type="match status" value="2"/>
</dbReference>
<evidence type="ECO:0000256" key="3">
    <source>
        <dbReference type="ARBA" id="ARBA00022448"/>
    </source>
</evidence>
<keyword evidence="5 8" id="KW-0812">Transmembrane</keyword>
<feature type="transmembrane region" description="Helical" evidence="8">
    <location>
        <begin position="967"/>
        <end position="986"/>
    </location>
</feature>
<dbReference type="RefSeq" id="WP_074655420.1">
    <property type="nucleotide sequence ID" value="NZ_FNSD01000001.1"/>
</dbReference>
<feature type="transmembrane region" description="Helical" evidence="8">
    <location>
        <begin position="869"/>
        <end position="888"/>
    </location>
</feature>
<sequence length="1033" mass="113893">MKKVISFLLDNRWLVAAMLLVLIAGGIYTMFQLPIEAFPDLTNNQVVVTVQCPGLSPVEVEQLVTYPIETSLMGMPKLQMVRSTSKLDLSMVTVIFDDSMDKYLVRQLVAERLNQVQGRIPAGLQPQIGPMATAFGEVYQYTVDAPKMSPMDIKTLHDWVIRYDLLSIPGVSEINSWGGETKQYTIEVNPDSLRRYDLTLHDVVTAVSSNNDNFGGSYIEHAEQQYTIRGIGRATSLDDLGKIVVTTRNGIPTYLNQIATMKLSALPRHGAVMKDGKGETVSGMVIILRGENGDQIIKLVKEKVASLKLPGGARILPFYDQSDVINATTHTVKKNLIEAAFLVIVILLFFLGDWRAAIVVAVTIPLSLLFGFLGMGAFRISINLMSLGAIDFGTIVDGSVVMVENCIHRVETGEQRPLLEIIRDAAIEVARPVTFGVLIIIAVYLPVLTLESLEGRMFRPMAVTVVSALAGSLFLALFIVPTLCSFALRHKAKQTKEEREKHEEKQPNWFDKLRRHYESALKRSERYSRWIFVVSGVLIVLAIGSLKFIGTEFMPRLDEGSMVITSKRLPGISLTESVAIGQQIERTIKSFPEISSVVTKLGRPDLATEAMGEYESDSYVSFTPKFQEASTSKHKELSDRIEKELEKIPGVNYEFTQPMQMRMDETITGTRGDIALKIFAPETGGDIDTLEQLGHQANRIIGGVKGASENQMELISGAEELQIRIDRDAIARYGINVSDIREFIESLYGSKTVSEMLIGQQRFAIALRLPANLRNDPEQLSAIQMKTPSGNLVRLDQLAEIREVRGPILINRENATRRAVVTSNVDGRDLGSFVVDCKKAIASGMQLPTGYRLEWGGQYENQSRAQQRLAIVFPISILIIAALLYATFRNARQMLLILCIVPLALVGGIAALWITGINLNLSASVGFIALFGIAVLNGVVMVSHINTLRKDGKDLETAVQQGASDRLRPVLITALVASLGFVPMALANSRGAEVQRPLAVVVIGGLVTATLLTLFVLPLLYRRFSPREIADSH</sequence>
<name>A0A1H4TB76_9BACT</name>
<dbReference type="NCBIfam" id="TIGR00914">
    <property type="entry name" value="2A0601"/>
    <property type="match status" value="1"/>
</dbReference>
<evidence type="ECO:0000256" key="8">
    <source>
        <dbReference type="SAM" id="Phobius"/>
    </source>
</evidence>
<dbReference type="SUPFAM" id="SSF82866">
    <property type="entry name" value="Multidrug efflux transporter AcrB transmembrane domain"/>
    <property type="match status" value="2"/>
</dbReference>
<dbReference type="Pfam" id="PF00873">
    <property type="entry name" value="ACR_tran"/>
    <property type="match status" value="1"/>
</dbReference>
<dbReference type="EMBL" id="FNSD01000001">
    <property type="protein sequence ID" value="SEC53569.1"/>
    <property type="molecule type" value="Genomic_DNA"/>
</dbReference>
<dbReference type="Proteomes" id="UP000182409">
    <property type="component" value="Unassembled WGS sequence"/>
</dbReference>
<dbReference type="Gene3D" id="3.30.70.1440">
    <property type="entry name" value="Multidrug efflux transporter AcrB pore domain"/>
    <property type="match status" value="1"/>
</dbReference>
<organism evidence="9 10">
    <name type="scientific">Terriglobus roseus</name>
    <dbReference type="NCBI Taxonomy" id="392734"/>
    <lineage>
        <taxon>Bacteria</taxon>
        <taxon>Pseudomonadati</taxon>
        <taxon>Acidobacteriota</taxon>
        <taxon>Terriglobia</taxon>
        <taxon>Terriglobales</taxon>
        <taxon>Acidobacteriaceae</taxon>
        <taxon>Terriglobus</taxon>
    </lineage>
</organism>
<dbReference type="GO" id="GO:0005886">
    <property type="term" value="C:plasma membrane"/>
    <property type="evidence" value="ECO:0007669"/>
    <property type="project" value="UniProtKB-SubCell"/>
</dbReference>
<keyword evidence="7 8" id="KW-0472">Membrane</keyword>
<dbReference type="InterPro" id="IPR001036">
    <property type="entry name" value="Acrflvin-R"/>
</dbReference>
<accession>A0A1H4TB76</accession>
<reference evidence="9 10" key="1">
    <citation type="submission" date="2016-10" db="EMBL/GenBank/DDBJ databases">
        <authorList>
            <person name="de Groot N.N."/>
        </authorList>
    </citation>
    <scope>NUCLEOTIDE SEQUENCE [LARGE SCALE GENOMIC DNA]</scope>
    <source>
        <strain evidence="9 10">AB35.6</strain>
    </source>
</reference>
<evidence type="ECO:0000256" key="6">
    <source>
        <dbReference type="ARBA" id="ARBA00022989"/>
    </source>
</evidence>
<keyword evidence="6 8" id="KW-1133">Transmembrane helix</keyword>
<feature type="transmembrane region" description="Helical" evidence="8">
    <location>
        <begin position="429"/>
        <end position="449"/>
    </location>
</feature>
<gene>
    <name evidence="9" type="ORF">SAMN05443244_3700</name>
</gene>
<feature type="transmembrane region" description="Helical" evidence="8">
    <location>
        <begin position="895"/>
        <end position="915"/>
    </location>
</feature>
<dbReference type="AlphaFoldDB" id="A0A1H4TB76"/>
<feature type="transmembrane region" description="Helical" evidence="8">
    <location>
        <begin position="12"/>
        <end position="31"/>
    </location>
</feature>
<evidence type="ECO:0000256" key="2">
    <source>
        <dbReference type="ARBA" id="ARBA00010942"/>
    </source>
</evidence>
<dbReference type="Gene3D" id="1.20.1640.10">
    <property type="entry name" value="Multidrug efflux transporter AcrB transmembrane domain"/>
    <property type="match status" value="2"/>
</dbReference>
<dbReference type="SUPFAM" id="SSF82714">
    <property type="entry name" value="Multidrug efflux transporter AcrB TolC docking domain, DN and DC subdomains"/>
    <property type="match status" value="2"/>
</dbReference>
<dbReference type="Gene3D" id="3.30.70.1430">
    <property type="entry name" value="Multidrug efflux transporter AcrB pore domain"/>
    <property type="match status" value="2"/>
</dbReference>
<feature type="transmembrane region" description="Helical" evidence="8">
    <location>
        <begin position="358"/>
        <end position="378"/>
    </location>
</feature>